<organism evidence="3">
    <name type="scientific">Cladocopium goreaui</name>
    <dbReference type="NCBI Taxonomy" id="2562237"/>
    <lineage>
        <taxon>Eukaryota</taxon>
        <taxon>Sar</taxon>
        <taxon>Alveolata</taxon>
        <taxon>Dinophyceae</taxon>
        <taxon>Suessiales</taxon>
        <taxon>Symbiodiniaceae</taxon>
        <taxon>Cladocopium</taxon>
    </lineage>
</organism>
<dbReference type="PANTHER" id="PTHR31544">
    <property type="entry name" value="AIG2-LIKE PROTEIN D"/>
    <property type="match status" value="1"/>
</dbReference>
<dbReference type="EMBL" id="CAMXCT010001955">
    <property type="protein sequence ID" value="CAI3994449.1"/>
    <property type="molecule type" value="Genomic_DNA"/>
</dbReference>
<accession>A0A9P1CMM4</accession>
<evidence type="ECO:0000313" key="5">
    <source>
        <dbReference type="Proteomes" id="UP001152797"/>
    </source>
</evidence>
<proteinExistence type="inferred from homology"/>
<dbReference type="Gene3D" id="3.10.490.10">
    <property type="entry name" value="Gamma-glutamyl cyclotransferase-like"/>
    <property type="match status" value="1"/>
</dbReference>
<dbReference type="Proteomes" id="UP001152797">
    <property type="component" value="Unassembled WGS sequence"/>
</dbReference>
<feature type="compositionally biased region" description="Basic and acidic residues" evidence="2">
    <location>
        <begin position="337"/>
        <end position="361"/>
    </location>
</feature>
<evidence type="ECO:0000256" key="1">
    <source>
        <dbReference type="ARBA" id="ARBA00008861"/>
    </source>
</evidence>
<protein>
    <submittedName>
        <fullName evidence="4">Titin</fullName>
    </submittedName>
</protein>
<dbReference type="EMBL" id="CAMXCT020001955">
    <property type="protein sequence ID" value="CAL1147824.1"/>
    <property type="molecule type" value="Genomic_DNA"/>
</dbReference>
<feature type="compositionally biased region" description="Low complexity" evidence="2">
    <location>
        <begin position="7"/>
        <end position="18"/>
    </location>
</feature>
<gene>
    <name evidence="3" type="ORF">C1SCF055_LOCUS21095</name>
</gene>
<evidence type="ECO:0000313" key="4">
    <source>
        <dbReference type="EMBL" id="CAL4781761.1"/>
    </source>
</evidence>
<feature type="compositionally biased region" description="Low complexity" evidence="2">
    <location>
        <begin position="363"/>
        <end position="376"/>
    </location>
</feature>
<keyword evidence="5" id="KW-1185">Reference proteome</keyword>
<dbReference type="CDD" id="cd06661">
    <property type="entry name" value="GGCT_like"/>
    <property type="match status" value="1"/>
</dbReference>
<comment type="similarity">
    <text evidence="1">Belongs to the gamma-glutamylcyclotransferase family.</text>
</comment>
<reference evidence="4 5" key="2">
    <citation type="submission" date="2024-05" db="EMBL/GenBank/DDBJ databases">
        <authorList>
            <person name="Chen Y."/>
            <person name="Shah S."/>
            <person name="Dougan E. K."/>
            <person name="Thang M."/>
            <person name="Chan C."/>
        </authorList>
    </citation>
    <scope>NUCLEOTIDE SEQUENCE [LARGE SCALE GENOMIC DNA]</scope>
</reference>
<dbReference type="InterPro" id="IPR013024">
    <property type="entry name" value="GGCT-like"/>
</dbReference>
<evidence type="ECO:0000313" key="3">
    <source>
        <dbReference type="EMBL" id="CAI3994449.1"/>
    </source>
</evidence>
<reference evidence="3" key="1">
    <citation type="submission" date="2022-10" db="EMBL/GenBank/DDBJ databases">
        <authorList>
            <person name="Chen Y."/>
            <person name="Dougan E. K."/>
            <person name="Chan C."/>
            <person name="Rhodes N."/>
            <person name="Thang M."/>
        </authorList>
    </citation>
    <scope>NUCLEOTIDE SEQUENCE</scope>
</reference>
<feature type="region of interest" description="Disordered" evidence="2">
    <location>
        <begin position="1"/>
        <end position="32"/>
    </location>
</feature>
<dbReference type="EMBL" id="CAMXCT030001955">
    <property type="protein sequence ID" value="CAL4781761.1"/>
    <property type="molecule type" value="Genomic_DNA"/>
</dbReference>
<feature type="region of interest" description="Disordered" evidence="2">
    <location>
        <begin position="337"/>
        <end position="391"/>
    </location>
</feature>
<comment type="caution">
    <text evidence="3">The sequence shown here is derived from an EMBL/GenBank/DDBJ whole genome shotgun (WGS) entry which is preliminary data.</text>
</comment>
<sequence>MDPSTVAAATLAGHAGLTQPAQPAASQGKKNKVDPFGAVVTGLIHHMEGVAHPPPPPPIWGAELDDPELGPKIALAAEEAMKSIKADWGPVFVYGPMLLPAVWGELIGRVPEMAPAKIFGFLRRGLICSPEAALVEEETSLAVGQVVYGLLPWERKLVDVMMEDTFTMTKGFVRLIEDEEQQDLDVTLYLWREDFMDGVTDEDWSIETFEEEWLDQYLDMCRDMRRQKKMEAMADEELKEATLTGRRLKVEEGELQDGVVSGRSCAFSWGWIALGLAGPALDVSDSGSSTAANGSAKRAKAEVWGIVLPLTKRYDSQERRNAICRRQAQMLDEQIAEKHRREEKARQRELEEERQQFRPKNEPQSQAPQQPWQPYQPYEPPPPAAQQQHLSEFSVSPPAAARPFAFNMAQAARAQAPQQMQPSFLQQLHQQLLYQPLMQLPSLLAQPPQQQLPQLPPLPKHSFWEVPSFQLPQLPPAALPSLQQRAESVDSFRREVASSAHGSKRPSASESPRRARRRGAVVDIEAEWREWDANPEAGGFLKFHEYT</sequence>
<dbReference type="OrthoDB" id="449130at2759"/>
<feature type="region of interest" description="Disordered" evidence="2">
    <location>
        <begin position="481"/>
        <end position="519"/>
    </location>
</feature>
<dbReference type="InterPro" id="IPR045038">
    <property type="entry name" value="AIG2-like"/>
</dbReference>
<dbReference type="PANTHER" id="PTHR31544:SF2">
    <property type="entry name" value="AIG2-LIKE PROTEIN D"/>
    <property type="match status" value="1"/>
</dbReference>
<feature type="compositionally biased region" description="Basic and acidic residues" evidence="2">
    <location>
        <begin position="487"/>
        <end position="496"/>
    </location>
</feature>
<dbReference type="AlphaFoldDB" id="A0A9P1CMM4"/>
<evidence type="ECO:0000256" key="2">
    <source>
        <dbReference type="SAM" id="MobiDB-lite"/>
    </source>
</evidence>
<name>A0A9P1CMM4_9DINO</name>